<feature type="domain" description="GAF" evidence="4">
    <location>
        <begin position="52"/>
        <end position="198"/>
    </location>
</feature>
<dbReference type="CDD" id="cd16917">
    <property type="entry name" value="HATPase_UhpB-NarQ-NarX-like"/>
    <property type="match status" value="1"/>
</dbReference>
<evidence type="ECO:0000256" key="1">
    <source>
        <dbReference type="ARBA" id="ARBA00022679"/>
    </source>
</evidence>
<evidence type="ECO:0000313" key="6">
    <source>
        <dbReference type="Proteomes" id="UP001323798"/>
    </source>
</evidence>
<dbReference type="InterPro" id="IPR011712">
    <property type="entry name" value="Sig_transdc_His_kin_sub3_dim/P"/>
</dbReference>
<evidence type="ECO:0000256" key="2">
    <source>
        <dbReference type="ARBA" id="ARBA00022777"/>
    </source>
</evidence>
<reference evidence="5 6" key="1">
    <citation type="submission" date="2023-11" db="EMBL/GenBank/DDBJ databases">
        <title>Genome sequence of Microbacterium rhizosphaerae KACC 19337.</title>
        <authorList>
            <person name="Choi H."/>
            <person name="Kim S."/>
            <person name="Kim Y."/>
            <person name="Kwon S.-W."/>
            <person name="Heo J."/>
        </authorList>
    </citation>
    <scope>NUCLEOTIDE SEQUENCE [LARGE SCALE GENOMIC DNA]</scope>
    <source>
        <strain evidence="5 6">KACC 19337</strain>
    </source>
</reference>
<dbReference type="Gene3D" id="3.30.565.10">
    <property type="entry name" value="Histidine kinase-like ATPase, C-terminal domain"/>
    <property type="match status" value="1"/>
</dbReference>
<feature type="domain" description="GAF" evidence="4">
    <location>
        <begin position="218"/>
        <end position="357"/>
    </location>
</feature>
<dbReference type="Proteomes" id="UP001323798">
    <property type="component" value="Chromosome"/>
</dbReference>
<dbReference type="Gene3D" id="3.30.450.40">
    <property type="match status" value="2"/>
</dbReference>
<keyword evidence="6" id="KW-1185">Reference proteome</keyword>
<accession>A0ABZ0SJF3</accession>
<dbReference type="InterPro" id="IPR036890">
    <property type="entry name" value="HATPase_C_sf"/>
</dbReference>
<dbReference type="InterPro" id="IPR003594">
    <property type="entry name" value="HATPase_dom"/>
</dbReference>
<evidence type="ECO:0000259" key="4">
    <source>
        <dbReference type="SMART" id="SM00065"/>
    </source>
</evidence>
<keyword evidence="1" id="KW-0808">Transferase</keyword>
<evidence type="ECO:0000256" key="3">
    <source>
        <dbReference type="ARBA" id="ARBA00023012"/>
    </source>
</evidence>
<dbReference type="PANTHER" id="PTHR24421:SF56">
    <property type="entry name" value="OXYGEN SENSOR HISTIDINE KINASE RESPONSE REGULATOR DOST"/>
    <property type="match status" value="1"/>
</dbReference>
<dbReference type="InterPro" id="IPR029016">
    <property type="entry name" value="GAF-like_dom_sf"/>
</dbReference>
<evidence type="ECO:0000313" key="5">
    <source>
        <dbReference type="EMBL" id="WPR88295.1"/>
    </source>
</evidence>
<dbReference type="Gene3D" id="1.20.5.1930">
    <property type="match status" value="1"/>
</dbReference>
<dbReference type="InterPro" id="IPR003018">
    <property type="entry name" value="GAF"/>
</dbReference>
<organism evidence="5 6">
    <name type="scientific">Microbacterium rhizosphaerae</name>
    <dbReference type="NCBI Taxonomy" id="1678237"/>
    <lineage>
        <taxon>Bacteria</taxon>
        <taxon>Bacillati</taxon>
        <taxon>Actinomycetota</taxon>
        <taxon>Actinomycetes</taxon>
        <taxon>Micrococcales</taxon>
        <taxon>Microbacteriaceae</taxon>
        <taxon>Microbacterium</taxon>
    </lineage>
</organism>
<dbReference type="SUPFAM" id="SSF55874">
    <property type="entry name" value="ATPase domain of HSP90 chaperone/DNA topoisomerase II/histidine kinase"/>
    <property type="match status" value="1"/>
</dbReference>
<keyword evidence="3" id="KW-0902">Two-component regulatory system</keyword>
<sequence length="557" mass="59493">MEHESLRFPDVPRAELESTINDLISQAQRVLTAQGRLRALLQAYRAVIEELDLDRVLSRIVEAGATLVGAGYAALGVIDSRGQLERFIHVGIPPEQVDLIGHLPQGRGLLGAVIDAGATIRLERLGDDPRSVGFPEHHPPMDGFLGVPVRVRDQIFGNLYLTEPQAGAFTEEDQELIESLAVAAGIAIENARLYDEARRQERLSTALSEVRAALLSPDTVDVFGVVAERVASVVPVELVMIVVPMDSDHEMRVDAARGPDAERLARIVLPADSTPGRAMSSGGLITDEAWAIPDRGIELGPTAAVPLMTAGRPIGALCVSRSPGGGAFTHPELSAISEFAAQAGIAVTLAWARQDRERLEVVEERSRIARDLHDHVIQRLFATGLGLQALASSDPAHAVELDERVGEIDAAITDIRTAIFALRGRGTATVLARHRLLDVVSELAPALISTPRITFTGPVDLILRESLADDVVAVVRESLANVARHANAETSEVIVLVTDSEVAVSIEDDGDGVDPDAIGKGGTGNLAQRAAGRGGTYTLERRAVRGTRAQWRVPIPG</sequence>
<dbReference type="RefSeq" id="WP_320941015.1">
    <property type="nucleotide sequence ID" value="NZ_BAABEU010000010.1"/>
</dbReference>
<dbReference type="InterPro" id="IPR050482">
    <property type="entry name" value="Sensor_HK_TwoCompSys"/>
</dbReference>
<keyword evidence="2" id="KW-0418">Kinase</keyword>
<proteinExistence type="predicted"/>
<gene>
    <name evidence="5" type="ORF">SM116_10925</name>
</gene>
<dbReference type="Pfam" id="PF02518">
    <property type="entry name" value="HATPase_c"/>
    <property type="match status" value="1"/>
</dbReference>
<name>A0ABZ0SJF3_9MICO</name>
<dbReference type="SUPFAM" id="SSF55781">
    <property type="entry name" value="GAF domain-like"/>
    <property type="match status" value="2"/>
</dbReference>
<dbReference type="SMART" id="SM00065">
    <property type="entry name" value="GAF"/>
    <property type="match status" value="2"/>
</dbReference>
<dbReference type="Pfam" id="PF07730">
    <property type="entry name" value="HisKA_3"/>
    <property type="match status" value="1"/>
</dbReference>
<dbReference type="Pfam" id="PF13185">
    <property type="entry name" value="GAF_2"/>
    <property type="match status" value="2"/>
</dbReference>
<dbReference type="EMBL" id="CP139368">
    <property type="protein sequence ID" value="WPR88295.1"/>
    <property type="molecule type" value="Genomic_DNA"/>
</dbReference>
<protein>
    <submittedName>
        <fullName evidence="5">GAF domain-containing protein</fullName>
    </submittedName>
</protein>
<dbReference type="PANTHER" id="PTHR24421">
    <property type="entry name" value="NITRATE/NITRITE SENSOR PROTEIN NARX-RELATED"/>
    <property type="match status" value="1"/>
</dbReference>